<reference evidence="2" key="1">
    <citation type="journal article" date="2019" name="Int. J. Syst. Evol. Microbiol.">
        <title>The Global Catalogue of Microorganisms (GCM) 10K type strain sequencing project: providing services to taxonomists for standard genome sequencing and annotation.</title>
        <authorList>
            <consortium name="The Broad Institute Genomics Platform"/>
            <consortium name="The Broad Institute Genome Sequencing Center for Infectious Disease"/>
            <person name="Wu L."/>
            <person name="Ma J."/>
        </authorList>
    </citation>
    <scope>NUCLEOTIDE SEQUENCE [LARGE SCALE GENOMIC DNA]</scope>
    <source>
        <strain evidence="2">JCM 12125</strain>
    </source>
</reference>
<accession>A0ABW0FX84</accession>
<name>A0ABW0FX84_9CAUL</name>
<protein>
    <recommendedName>
        <fullName evidence="3">CopG family transcriptional regulator</fullName>
    </recommendedName>
</protein>
<dbReference type="EMBL" id="JBHSLF010000053">
    <property type="protein sequence ID" value="MFC5345729.1"/>
    <property type="molecule type" value="Genomic_DNA"/>
</dbReference>
<comment type="caution">
    <text evidence="1">The sequence shown here is derived from an EMBL/GenBank/DDBJ whole genome shotgun (WGS) entry which is preliminary data.</text>
</comment>
<evidence type="ECO:0000313" key="2">
    <source>
        <dbReference type="Proteomes" id="UP001596152"/>
    </source>
</evidence>
<evidence type="ECO:0000313" key="1">
    <source>
        <dbReference type="EMBL" id="MFC5345729.1"/>
    </source>
</evidence>
<evidence type="ECO:0008006" key="3">
    <source>
        <dbReference type="Google" id="ProtNLM"/>
    </source>
</evidence>
<organism evidence="1 2">
    <name type="scientific">Brevundimonas staleyi</name>
    <dbReference type="NCBI Taxonomy" id="74326"/>
    <lineage>
        <taxon>Bacteria</taxon>
        <taxon>Pseudomonadati</taxon>
        <taxon>Pseudomonadota</taxon>
        <taxon>Alphaproteobacteria</taxon>
        <taxon>Caulobacterales</taxon>
        <taxon>Caulobacteraceae</taxon>
        <taxon>Brevundimonas</taxon>
    </lineage>
</organism>
<dbReference type="Proteomes" id="UP001596152">
    <property type="component" value="Unassembled WGS sequence"/>
</dbReference>
<proteinExistence type="predicted"/>
<gene>
    <name evidence="1" type="ORF">ACFPIE_17580</name>
</gene>
<dbReference type="RefSeq" id="WP_374037782.1">
    <property type="nucleotide sequence ID" value="NZ_CP169082.1"/>
</dbReference>
<sequence>MAEMRKITVFLPADLLDDCQRITGKGVSETLRIALRDLVHHHARRQLMAAMGNLDLEADGLTLEDLRDEGGSGRAHHAA</sequence>
<keyword evidence="2" id="KW-1185">Reference proteome</keyword>